<dbReference type="PROSITE" id="PS50011">
    <property type="entry name" value="PROTEIN_KINASE_DOM"/>
    <property type="match status" value="1"/>
</dbReference>
<gene>
    <name evidence="2" type="ORF">V7S43_014496</name>
</gene>
<organism evidence="2 3">
    <name type="scientific">Phytophthora oleae</name>
    <dbReference type="NCBI Taxonomy" id="2107226"/>
    <lineage>
        <taxon>Eukaryota</taxon>
        <taxon>Sar</taxon>
        <taxon>Stramenopiles</taxon>
        <taxon>Oomycota</taxon>
        <taxon>Peronosporomycetes</taxon>
        <taxon>Peronosporales</taxon>
        <taxon>Peronosporaceae</taxon>
        <taxon>Phytophthora</taxon>
    </lineage>
</organism>
<dbReference type="InterPro" id="IPR011009">
    <property type="entry name" value="Kinase-like_dom_sf"/>
</dbReference>
<dbReference type="Proteomes" id="UP001632037">
    <property type="component" value="Unassembled WGS sequence"/>
</dbReference>
<evidence type="ECO:0000313" key="2">
    <source>
        <dbReference type="EMBL" id="KAL3660342.1"/>
    </source>
</evidence>
<dbReference type="PANTHER" id="PTHR24361">
    <property type="entry name" value="MITOGEN-ACTIVATED KINASE KINASE KINASE"/>
    <property type="match status" value="1"/>
</dbReference>
<dbReference type="AlphaFoldDB" id="A0ABD3F1I1"/>
<keyword evidence="3" id="KW-1185">Reference proteome</keyword>
<dbReference type="Pfam" id="PF00069">
    <property type="entry name" value="Pkinase"/>
    <property type="match status" value="1"/>
</dbReference>
<dbReference type="EMBL" id="JBIMZQ010000041">
    <property type="protein sequence ID" value="KAL3660342.1"/>
    <property type="molecule type" value="Genomic_DNA"/>
</dbReference>
<proteinExistence type="predicted"/>
<dbReference type="Gene3D" id="1.10.510.10">
    <property type="entry name" value="Transferase(Phosphotransferase) domain 1"/>
    <property type="match status" value="1"/>
</dbReference>
<reference evidence="2 3" key="1">
    <citation type="submission" date="2024-09" db="EMBL/GenBank/DDBJ databases">
        <title>Genome sequencing and assembly of Phytophthora oleae, isolate VK10A, causative agent of rot of olive drupes.</title>
        <authorList>
            <person name="Conti Taguali S."/>
            <person name="Riolo M."/>
            <person name="La Spada F."/>
            <person name="Cacciola S.O."/>
            <person name="Dionisio G."/>
        </authorList>
    </citation>
    <scope>NUCLEOTIDE SEQUENCE [LARGE SCALE GENOMIC DNA]</scope>
    <source>
        <strain evidence="2 3">VK10A</strain>
    </source>
</reference>
<dbReference type="InterPro" id="IPR053235">
    <property type="entry name" value="Ser_Thr_kinase"/>
</dbReference>
<accession>A0ABD3F1I1</accession>
<protein>
    <recommendedName>
        <fullName evidence="1">Protein kinase domain-containing protein</fullName>
    </recommendedName>
</protein>
<evidence type="ECO:0000259" key="1">
    <source>
        <dbReference type="PROSITE" id="PS50011"/>
    </source>
</evidence>
<sequence length="148" mass="16252">MNCGRNYEAAFGLEYLHARGILHRDLTCDNILAGSDNKAKLTDFGLSAFATAENQGYTSGAIRWVVPECLGDAPASDIYSLEMCIIQAVSGNLPWGSNMLNPVVKQFVKEGKLPPRPDQFNDEQWELVKSMCKSDPSKRLDILVVVSG</sequence>
<dbReference type="InterPro" id="IPR000719">
    <property type="entry name" value="Prot_kinase_dom"/>
</dbReference>
<feature type="domain" description="Protein kinase" evidence="1">
    <location>
        <begin position="1"/>
        <end position="148"/>
    </location>
</feature>
<evidence type="ECO:0000313" key="3">
    <source>
        <dbReference type="Proteomes" id="UP001632037"/>
    </source>
</evidence>
<name>A0ABD3F1I1_9STRA</name>
<dbReference type="SUPFAM" id="SSF56112">
    <property type="entry name" value="Protein kinase-like (PK-like)"/>
    <property type="match status" value="1"/>
</dbReference>
<comment type="caution">
    <text evidence="2">The sequence shown here is derived from an EMBL/GenBank/DDBJ whole genome shotgun (WGS) entry which is preliminary data.</text>
</comment>